<comment type="caution">
    <text evidence="2">The sequence shown here is derived from an EMBL/GenBank/DDBJ whole genome shotgun (WGS) entry which is preliminary data.</text>
</comment>
<dbReference type="InterPro" id="IPR012340">
    <property type="entry name" value="NA-bd_OB-fold"/>
</dbReference>
<evidence type="ECO:0000256" key="1">
    <source>
        <dbReference type="SAM" id="Phobius"/>
    </source>
</evidence>
<feature type="transmembrane region" description="Helical" evidence="1">
    <location>
        <begin position="80"/>
        <end position="100"/>
    </location>
</feature>
<accession>A0ABT9NWX7</accession>
<dbReference type="GO" id="GO:0006508">
    <property type="term" value="P:proteolysis"/>
    <property type="evidence" value="ECO:0007669"/>
    <property type="project" value="UniProtKB-KW"/>
</dbReference>
<dbReference type="EMBL" id="JAUSQZ010000001">
    <property type="protein sequence ID" value="MDP9824929.1"/>
    <property type="molecule type" value="Genomic_DNA"/>
</dbReference>
<feature type="transmembrane region" description="Helical" evidence="1">
    <location>
        <begin position="6"/>
        <end position="25"/>
    </location>
</feature>
<keyword evidence="3" id="KW-1185">Reference proteome</keyword>
<gene>
    <name evidence="2" type="ORF">J2S57_000678</name>
</gene>
<protein>
    <submittedName>
        <fullName evidence="2">Membrane protein implicated in regulation of membrane protease activity</fullName>
    </submittedName>
</protein>
<dbReference type="Proteomes" id="UP001235712">
    <property type="component" value="Unassembled WGS sequence"/>
</dbReference>
<dbReference type="GO" id="GO:0008233">
    <property type="term" value="F:peptidase activity"/>
    <property type="evidence" value="ECO:0007669"/>
    <property type="project" value="UniProtKB-KW"/>
</dbReference>
<keyword evidence="1" id="KW-0812">Transmembrane</keyword>
<keyword evidence="1" id="KW-1133">Transmembrane helix</keyword>
<evidence type="ECO:0000313" key="2">
    <source>
        <dbReference type="EMBL" id="MDP9824929.1"/>
    </source>
</evidence>
<keyword evidence="1" id="KW-0472">Membrane</keyword>
<feature type="transmembrane region" description="Helical" evidence="1">
    <location>
        <begin position="106"/>
        <end position="125"/>
    </location>
</feature>
<proteinExistence type="predicted"/>
<sequence>MPDSQTLFIAIGVTGFLILLLSLVLGEIGGHDGDFGHGGDLDHSGDLGHGVSVEPGADEVGTVPEGSADLDAPTWFSIRVLAVSLVGFGAAGYVAAFSGVPGLLSWPLAGAGFLAVGAATHRFILKPLARQQYNSMSSRYGFVGRTGVVTLDILPHGTGQVTFNDRAGARITQTASSDHGEGVPKGTPVTIVDLKDGGVVVHRSAFSD</sequence>
<dbReference type="Gene3D" id="2.40.50.140">
    <property type="entry name" value="Nucleic acid-binding proteins"/>
    <property type="match status" value="1"/>
</dbReference>
<name>A0ABT9NWX7_9ACTN</name>
<reference evidence="2 3" key="1">
    <citation type="submission" date="2023-07" db="EMBL/GenBank/DDBJ databases">
        <title>Sequencing the genomes of 1000 actinobacteria strains.</title>
        <authorList>
            <person name="Klenk H.-P."/>
        </authorList>
    </citation>
    <scope>NUCLEOTIDE SEQUENCE [LARGE SCALE GENOMIC DNA]</scope>
    <source>
        <strain evidence="2 3">DSM 44388</strain>
    </source>
</reference>
<evidence type="ECO:0000313" key="3">
    <source>
        <dbReference type="Proteomes" id="UP001235712"/>
    </source>
</evidence>
<keyword evidence="2" id="KW-0378">Hydrolase</keyword>
<organism evidence="2 3">
    <name type="scientific">Kineosporia succinea</name>
    <dbReference type="NCBI Taxonomy" id="84632"/>
    <lineage>
        <taxon>Bacteria</taxon>
        <taxon>Bacillati</taxon>
        <taxon>Actinomycetota</taxon>
        <taxon>Actinomycetes</taxon>
        <taxon>Kineosporiales</taxon>
        <taxon>Kineosporiaceae</taxon>
        <taxon>Kineosporia</taxon>
    </lineage>
</organism>
<keyword evidence="2" id="KW-0645">Protease</keyword>
<dbReference type="RefSeq" id="WP_307238185.1">
    <property type="nucleotide sequence ID" value="NZ_JAUSQZ010000001.1"/>
</dbReference>